<name>A0A2R6NY75_9APHY</name>
<accession>A0A2R6NY75</accession>
<dbReference type="Pfam" id="PF00168">
    <property type="entry name" value="C2"/>
    <property type="match status" value="1"/>
</dbReference>
<dbReference type="InterPro" id="IPR056884">
    <property type="entry name" value="NPHP3-like_N"/>
</dbReference>
<organism evidence="5 6">
    <name type="scientific">Hermanssonia centrifuga</name>
    <dbReference type="NCBI Taxonomy" id="98765"/>
    <lineage>
        <taxon>Eukaryota</taxon>
        <taxon>Fungi</taxon>
        <taxon>Dikarya</taxon>
        <taxon>Basidiomycota</taxon>
        <taxon>Agaricomycotina</taxon>
        <taxon>Agaricomycetes</taxon>
        <taxon>Polyporales</taxon>
        <taxon>Meruliaceae</taxon>
        <taxon>Hermanssonia</taxon>
    </lineage>
</organism>
<dbReference type="AlphaFoldDB" id="A0A2R6NY75"/>
<evidence type="ECO:0000313" key="6">
    <source>
        <dbReference type="Proteomes" id="UP000186601"/>
    </source>
</evidence>
<proteinExistence type="predicted"/>
<dbReference type="PROSITE" id="PS50837">
    <property type="entry name" value="NACHT"/>
    <property type="match status" value="1"/>
</dbReference>
<gene>
    <name evidence="5" type="ORF">PHLCEN_2v6853</name>
</gene>
<feature type="non-terminal residue" evidence="5">
    <location>
        <position position="1"/>
    </location>
</feature>
<dbReference type="Gene3D" id="2.60.40.150">
    <property type="entry name" value="C2 domain"/>
    <property type="match status" value="1"/>
</dbReference>
<dbReference type="PROSITE" id="PS50004">
    <property type="entry name" value="C2"/>
    <property type="match status" value="1"/>
</dbReference>
<evidence type="ECO:0000259" key="3">
    <source>
        <dbReference type="PROSITE" id="PS50004"/>
    </source>
</evidence>
<evidence type="ECO:0000256" key="1">
    <source>
        <dbReference type="ARBA" id="ARBA00022737"/>
    </source>
</evidence>
<dbReference type="InterPro" id="IPR027417">
    <property type="entry name" value="P-loop_NTPase"/>
</dbReference>
<dbReference type="SUPFAM" id="SSF49562">
    <property type="entry name" value="C2 domain (Calcium/lipid-binding domain, CaLB)"/>
    <property type="match status" value="1"/>
</dbReference>
<keyword evidence="1" id="KW-0677">Repeat</keyword>
<dbReference type="STRING" id="98765.A0A2R6NY75"/>
<dbReference type="InterPro" id="IPR000008">
    <property type="entry name" value="C2_dom"/>
</dbReference>
<dbReference type="PANTHER" id="PTHR10039">
    <property type="entry name" value="AMELOGENIN"/>
    <property type="match status" value="1"/>
</dbReference>
<dbReference type="CDD" id="cd00030">
    <property type="entry name" value="C2"/>
    <property type="match status" value="1"/>
</dbReference>
<dbReference type="Pfam" id="PF24883">
    <property type="entry name" value="NPHP3_N"/>
    <property type="match status" value="1"/>
</dbReference>
<dbReference type="PANTHER" id="PTHR10039:SF14">
    <property type="entry name" value="NACHT DOMAIN-CONTAINING PROTEIN"/>
    <property type="match status" value="1"/>
</dbReference>
<feature type="domain" description="C2" evidence="3">
    <location>
        <begin position="7"/>
        <end position="127"/>
    </location>
</feature>
<dbReference type="SUPFAM" id="SSF52540">
    <property type="entry name" value="P-loop containing nucleoside triphosphate hydrolases"/>
    <property type="match status" value="1"/>
</dbReference>
<dbReference type="OrthoDB" id="3228837at2759"/>
<reference evidence="5 6" key="1">
    <citation type="submission" date="2018-02" db="EMBL/GenBank/DDBJ databases">
        <title>Genome sequence of the basidiomycete white-rot fungus Phlebia centrifuga.</title>
        <authorList>
            <person name="Granchi Z."/>
            <person name="Peng M."/>
            <person name="de Vries R.P."/>
            <person name="Hilden K."/>
            <person name="Makela M.R."/>
            <person name="Grigoriev I."/>
            <person name="Riley R."/>
        </authorList>
    </citation>
    <scope>NUCLEOTIDE SEQUENCE [LARGE SCALE GENOMIC DNA]</scope>
    <source>
        <strain evidence="5 6">FBCC195</strain>
    </source>
</reference>
<sequence>SAAVEKEMNDLTESPGDTMILRLDVLRVKVLGQEHLPQKIARTKFSKRKFYIELKVANTKQKTKQCEGSKMLEWNEVVTFTDVDSSSTFEAAVYAKRTSILHDAVKVDGFSDSVTSILSSSETLDTLLVVTRHLDSCPAAQLEFHIKVTTSASLASDAGAAIGSTANPVQKLPGSRSPPIPTDVASAAGNTAQTVEDVLLPVLQKIEPFCEIVKSVSELHPYAKIALSIVNGVYTILKNQLQRNDKIRDLFMRMDSFYSAVGKDLKSRLGDGDPLIAVLQRIFVMTTECCSFIQSYASNLDANGFVLGALKNSFSSTDGRIKTYCDTFDFLEQTFYKALGIETQNIVQMIAEYASLDDLPHVGGASLNAEGSCLKGTRRDIISYASNWIGPSSASVAQQSILLLIGEAGTGKSAIASTIAVDFAVLGCSFGFKRGIQERCNPLNLFPTIARDLADFDDNFRRALCDSVGNKKALQTTTSLELQFQHFIKNPMASISRPILVVIDALDECGDAKDRTQRAALLKLLATPGKLPLNLRFLITSRPESDICSHFEDPNEHYIITKRMNEISIESTSEDITLYIRTRLITDSQSKLDGIDEACCQTLADTSQGLFQWAYVACKHIAYPPPGRTPWEQYTRLVQSASGTSHGNLLDHLYTEALRTLFDENDMEIMSTFNSVLGLVLFSYEPPTLAVVEAFHESLAAPNKYHDARDILRHLGCFLSGVTETNTPIRLLDKWFCEFLTDRNRSKGFFVGAAEVHLGPNPLR</sequence>
<protein>
    <submittedName>
        <fullName evidence="5">Uncharacterized protein</fullName>
    </submittedName>
</protein>
<evidence type="ECO:0000259" key="4">
    <source>
        <dbReference type="PROSITE" id="PS50837"/>
    </source>
</evidence>
<evidence type="ECO:0000313" key="5">
    <source>
        <dbReference type="EMBL" id="PSR79901.1"/>
    </source>
</evidence>
<evidence type="ECO:0000256" key="2">
    <source>
        <dbReference type="SAM" id="MobiDB-lite"/>
    </source>
</evidence>
<keyword evidence="6" id="KW-1185">Reference proteome</keyword>
<feature type="region of interest" description="Disordered" evidence="2">
    <location>
        <begin position="166"/>
        <end position="185"/>
    </location>
</feature>
<dbReference type="Gene3D" id="3.40.50.300">
    <property type="entry name" value="P-loop containing nucleotide triphosphate hydrolases"/>
    <property type="match status" value="1"/>
</dbReference>
<feature type="domain" description="NACHT" evidence="4">
    <location>
        <begin position="400"/>
        <end position="545"/>
    </location>
</feature>
<dbReference type="EMBL" id="MLYV02000679">
    <property type="protein sequence ID" value="PSR79901.1"/>
    <property type="molecule type" value="Genomic_DNA"/>
</dbReference>
<dbReference type="InterPro" id="IPR007111">
    <property type="entry name" value="NACHT_NTPase"/>
</dbReference>
<comment type="caution">
    <text evidence="5">The sequence shown here is derived from an EMBL/GenBank/DDBJ whole genome shotgun (WGS) entry which is preliminary data.</text>
</comment>
<dbReference type="Proteomes" id="UP000186601">
    <property type="component" value="Unassembled WGS sequence"/>
</dbReference>
<dbReference type="InterPro" id="IPR035892">
    <property type="entry name" value="C2_domain_sf"/>
</dbReference>